<dbReference type="NCBIfam" id="TIGR03016">
    <property type="entry name" value="pepcterm_hypo_1"/>
    <property type="match status" value="1"/>
</dbReference>
<dbReference type="InterPro" id="IPR017467">
    <property type="entry name" value="CHP03016_PEP-CTERM"/>
</dbReference>
<dbReference type="Pfam" id="PF10082">
    <property type="entry name" value="BBP2_2"/>
    <property type="match status" value="1"/>
</dbReference>
<evidence type="ECO:0008006" key="3">
    <source>
        <dbReference type="Google" id="ProtNLM"/>
    </source>
</evidence>
<dbReference type="Proteomes" id="UP000651977">
    <property type="component" value="Unassembled WGS sequence"/>
</dbReference>
<proteinExistence type="predicted"/>
<dbReference type="InterPro" id="IPR018759">
    <property type="entry name" value="BBP2_2"/>
</dbReference>
<gene>
    <name evidence="1" type="ORF">GCM10007414_22700</name>
</gene>
<comment type="caution">
    <text evidence="1">The sequence shown here is derived from an EMBL/GenBank/DDBJ whole genome shotgun (WGS) entry which is preliminary data.</text>
</comment>
<evidence type="ECO:0000313" key="2">
    <source>
        <dbReference type="Proteomes" id="UP000651977"/>
    </source>
</evidence>
<accession>A0ABQ1I3U7</accession>
<evidence type="ECO:0000313" key="1">
    <source>
        <dbReference type="EMBL" id="GGB08735.1"/>
    </source>
</evidence>
<reference evidence="2" key="1">
    <citation type="journal article" date="2019" name="Int. J. Syst. Evol. Microbiol.">
        <title>The Global Catalogue of Microorganisms (GCM) 10K type strain sequencing project: providing services to taxonomists for standard genome sequencing and annotation.</title>
        <authorList>
            <consortium name="The Broad Institute Genomics Platform"/>
            <consortium name="The Broad Institute Genome Sequencing Center for Infectious Disease"/>
            <person name="Wu L."/>
            <person name="Ma J."/>
        </authorList>
    </citation>
    <scope>NUCLEOTIDE SEQUENCE [LARGE SCALE GENOMIC DNA]</scope>
    <source>
        <strain evidence="2">CGMCC 1.10131</strain>
    </source>
</reference>
<keyword evidence="2" id="KW-1185">Reference proteome</keyword>
<name>A0ABQ1I3U7_9ALTE</name>
<sequence>MDMATDMATDMRKNAAPRFFIALVIAGGCVLSARAAEVEFSPEVDIEAIYTDNAELTEVNKESGEIGIISAGFSTEVLGKDGELALDYLARQTYHSYNSDKNKLYHELDFLADKKLGRSGFSADVTASMEILPADVSNNAITDVVAGDLIQGSELGVGFAYQSNPRKWIDLNARVSASLYRYEDERGNNNDYDASLVFKNGRRVKQVFWLVDSSYIRREARGNTQETESVRYKGELGLQQRAGFSPFIRYYAESYLEGISSSAKFGESESWGPALRYFRSKLSYLEVSYNFSLDKEKNDDYVGAAINLEPNRRTKFFFEYSKRFYGDAYEFIFAHQKRRISTDISYQEEPTSFDRRFFVEGDNVEEQKLDKTFRWNTRLDLRRSALDFELRHQTREGLRDTTDFIKDTTYGGGLSYDHKLSRKLSLALAFDYDHYTFDQLNGVEQIDKYSRYDLSLEQDLMEGFFLTYRYQFTHRSSNVAGRTYDENRVSINATKQF</sequence>
<dbReference type="EMBL" id="BMDY01000012">
    <property type="protein sequence ID" value="GGB08735.1"/>
    <property type="molecule type" value="Genomic_DNA"/>
</dbReference>
<organism evidence="1 2">
    <name type="scientific">Agarivorans gilvus</name>
    <dbReference type="NCBI Taxonomy" id="680279"/>
    <lineage>
        <taxon>Bacteria</taxon>
        <taxon>Pseudomonadati</taxon>
        <taxon>Pseudomonadota</taxon>
        <taxon>Gammaproteobacteria</taxon>
        <taxon>Alteromonadales</taxon>
        <taxon>Alteromonadaceae</taxon>
        <taxon>Agarivorans</taxon>
    </lineage>
</organism>
<protein>
    <recommendedName>
        <fullName evidence="3">TIGR03016 family PEP-CTERM system-associated outer membrane protein</fullName>
    </recommendedName>
</protein>